<organism evidence="2 4">
    <name type="scientific">Rotaria magnacalcarata</name>
    <dbReference type="NCBI Taxonomy" id="392030"/>
    <lineage>
        <taxon>Eukaryota</taxon>
        <taxon>Metazoa</taxon>
        <taxon>Spiralia</taxon>
        <taxon>Gnathifera</taxon>
        <taxon>Rotifera</taxon>
        <taxon>Eurotatoria</taxon>
        <taxon>Bdelloidea</taxon>
        <taxon>Philodinida</taxon>
        <taxon>Philodinidae</taxon>
        <taxon>Rotaria</taxon>
    </lineage>
</organism>
<dbReference type="AlphaFoldDB" id="A0A8S2S6K3"/>
<evidence type="ECO:0000256" key="1">
    <source>
        <dbReference type="SAM" id="MobiDB-lite"/>
    </source>
</evidence>
<feature type="region of interest" description="Disordered" evidence="1">
    <location>
        <begin position="1"/>
        <end position="22"/>
    </location>
</feature>
<dbReference type="Proteomes" id="UP000681967">
    <property type="component" value="Unassembled WGS sequence"/>
</dbReference>
<comment type="caution">
    <text evidence="2">The sequence shown here is derived from an EMBL/GenBank/DDBJ whole genome shotgun (WGS) entry which is preliminary data.</text>
</comment>
<evidence type="ECO:0000313" key="2">
    <source>
        <dbReference type="EMBL" id="CAF4201224.1"/>
    </source>
</evidence>
<feature type="non-terminal residue" evidence="2">
    <location>
        <position position="1"/>
    </location>
</feature>
<proteinExistence type="predicted"/>
<feature type="region of interest" description="Disordered" evidence="1">
    <location>
        <begin position="77"/>
        <end position="102"/>
    </location>
</feature>
<evidence type="ECO:0000313" key="4">
    <source>
        <dbReference type="Proteomes" id="UP000681720"/>
    </source>
</evidence>
<feature type="compositionally biased region" description="Polar residues" evidence="1">
    <location>
        <begin position="87"/>
        <end position="102"/>
    </location>
</feature>
<feature type="non-terminal residue" evidence="2">
    <location>
        <position position="102"/>
    </location>
</feature>
<accession>A0A8S2S6K3</accession>
<reference evidence="2" key="1">
    <citation type="submission" date="2021-02" db="EMBL/GenBank/DDBJ databases">
        <authorList>
            <person name="Nowell W R."/>
        </authorList>
    </citation>
    <scope>NUCLEOTIDE SEQUENCE</scope>
</reference>
<evidence type="ECO:0000313" key="3">
    <source>
        <dbReference type="EMBL" id="CAF5173474.1"/>
    </source>
</evidence>
<dbReference type="EMBL" id="CAJOBJ010018923">
    <property type="protein sequence ID" value="CAF4201224.1"/>
    <property type="molecule type" value="Genomic_DNA"/>
</dbReference>
<dbReference type="Proteomes" id="UP000681720">
    <property type="component" value="Unassembled WGS sequence"/>
</dbReference>
<name>A0A8S2S6K3_9BILA</name>
<dbReference type="EMBL" id="CAJOBH010284261">
    <property type="protein sequence ID" value="CAF5173474.1"/>
    <property type="molecule type" value="Genomic_DNA"/>
</dbReference>
<gene>
    <name evidence="3" type="ORF">BYL167_LOCUS77753</name>
    <name evidence="2" type="ORF">GIL414_LOCUS21618</name>
</gene>
<protein>
    <submittedName>
        <fullName evidence="2">Uncharacterized protein</fullName>
    </submittedName>
</protein>
<sequence>QPTTRLSTINGHDRTLNNNNLEYDQRERPLSMPIGEMMERARLSAMNINNSRSQSPTVANSVMSSQFMAAIQRSDQIPIDDNHHQQNRVNQTLSSSPLETIV</sequence>